<organism evidence="2 3">
    <name type="scientific">Leucosporidium creatinivorum</name>
    <dbReference type="NCBI Taxonomy" id="106004"/>
    <lineage>
        <taxon>Eukaryota</taxon>
        <taxon>Fungi</taxon>
        <taxon>Dikarya</taxon>
        <taxon>Basidiomycota</taxon>
        <taxon>Pucciniomycotina</taxon>
        <taxon>Microbotryomycetes</taxon>
        <taxon>Leucosporidiales</taxon>
        <taxon>Leucosporidium</taxon>
    </lineage>
</organism>
<evidence type="ECO:0000313" key="3">
    <source>
        <dbReference type="Proteomes" id="UP000193467"/>
    </source>
</evidence>
<dbReference type="AlphaFoldDB" id="A0A1Y2F7B4"/>
<dbReference type="EMBL" id="MCGR01000026">
    <property type="protein sequence ID" value="ORY79749.1"/>
    <property type="molecule type" value="Genomic_DNA"/>
</dbReference>
<sequence length="557" mass="60508">MRCHHRGEPGGCTFRLTCSGRKGGLIVTRRETSHSCGKEKVAANQKLARERMGVQLDKLKVLAEVANATMDGDGAEEPEGGDLSFEDSESSDGEVEGLAIVSREATGGIAETQSTTAQSPSLVHPKVASLVPMINRLAQSGPIELPSSLNSISSASYTELRIRVVAAALQQGFALVLYNRHITTAEKTQGTAFALRCVGRGKEGEGHCGAYVKIKKQDDGDWMVVENEESHNHPLGPKMTAWPSQSRMRELKASLKTSAPGKRGRKELRSDSESSDAGASKRLRYPSRPRSSSATLIDEVSTHPKSSAPAVFLPPPPPINHAFLPTLILFLQSITTSPSRITHASTLLQAGFDSTEKLVLLLSLEDDSIDRYAGELGERFGLPRIQQALLRKAVKDAKRMAREGSAEERIVKMEAELRRAEECFSWEARSYCVVSARRGDLRAHMRVLSPSRSCLQASAPHLHSLDFALLAPLTPSLPPSSLACFDSSLAAPRYSYLLLLGTDRVVSRFVRALQPLSTTLVRTRGSFSTRSSYLLPPIALDGLKLLLLERALLSLGL</sequence>
<evidence type="ECO:0000256" key="1">
    <source>
        <dbReference type="SAM" id="MobiDB-lite"/>
    </source>
</evidence>
<keyword evidence="3" id="KW-1185">Reference proteome</keyword>
<feature type="region of interest" description="Disordered" evidence="1">
    <location>
        <begin position="69"/>
        <end position="95"/>
    </location>
</feature>
<feature type="region of interest" description="Disordered" evidence="1">
    <location>
        <begin position="228"/>
        <end position="296"/>
    </location>
</feature>
<proteinExistence type="predicted"/>
<dbReference type="Proteomes" id="UP000193467">
    <property type="component" value="Unassembled WGS sequence"/>
</dbReference>
<accession>A0A1Y2F7B4</accession>
<evidence type="ECO:0000313" key="2">
    <source>
        <dbReference type="EMBL" id="ORY79749.1"/>
    </source>
</evidence>
<protein>
    <recommendedName>
        <fullName evidence="4">FAR1 domain-containing protein</fullName>
    </recommendedName>
</protein>
<evidence type="ECO:0008006" key="4">
    <source>
        <dbReference type="Google" id="ProtNLM"/>
    </source>
</evidence>
<feature type="compositionally biased region" description="Acidic residues" evidence="1">
    <location>
        <begin position="73"/>
        <end position="95"/>
    </location>
</feature>
<dbReference type="OrthoDB" id="1841386at2759"/>
<reference evidence="2 3" key="1">
    <citation type="submission" date="2016-07" db="EMBL/GenBank/DDBJ databases">
        <title>Pervasive Adenine N6-methylation of Active Genes in Fungi.</title>
        <authorList>
            <consortium name="DOE Joint Genome Institute"/>
            <person name="Mondo S.J."/>
            <person name="Dannebaum R.O."/>
            <person name="Kuo R.C."/>
            <person name="Labutti K."/>
            <person name="Haridas S."/>
            <person name="Kuo A."/>
            <person name="Salamov A."/>
            <person name="Ahrendt S.R."/>
            <person name="Lipzen A."/>
            <person name="Sullivan W."/>
            <person name="Andreopoulos W.B."/>
            <person name="Clum A."/>
            <person name="Lindquist E."/>
            <person name="Daum C."/>
            <person name="Ramamoorthy G.K."/>
            <person name="Gryganskyi A."/>
            <person name="Culley D."/>
            <person name="Magnuson J.K."/>
            <person name="James T.Y."/>
            <person name="O'Malley M.A."/>
            <person name="Stajich J.E."/>
            <person name="Spatafora J.W."/>
            <person name="Visel A."/>
            <person name="Grigoriev I.V."/>
        </authorList>
    </citation>
    <scope>NUCLEOTIDE SEQUENCE [LARGE SCALE GENOMIC DNA]</scope>
    <source>
        <strain evidence="2 3">62-1032</strain>
    </source>
</reference>
<comment type="caution">
    <text evidence="2">The sequence shown here is derived from an EMBL/GenBank/DDBJ whole genome shotgun (WGS) entry which is preliminary data.</text>
</comment>
<name>A0A1Y2F7B4_9BASI</name>
<gene>
    <name evidence="2" type="ORF">BCR35DRAFT_341705</name>
</gene>
<dbReference type="InParanoid" id="A0A1Y2F7B4"/>